<evidence type="ECO:0000313" key="3">
    <source>
        <dbReference type="Proteomes" id="UP001054889"/>
    </source>
</evidence>
<evidence type="ECO:0000256" key="1">
    <source>
        <dbReference type="SAM" id="MobiDB-lite"/>
    </source>
</evidence>
<sequence>MERAAVEAKLRQVEETRALVAKEEARMAAVGKKVLQAVPADKQWWEADVGQLGEAELPEFNRALLKLRDNVKRHADKLRSDAPPTPLPLQLKAGVI</sequence>
<reference evidence="2" key="2">
    <citation type="submission" date="2021-12" db="EMBL/GenBank/DDBJ databases">
        <title>Resequencing data analysis of finger millet.</title>
        <authorList>
            <person name="Hatakeyama M."/>
            <person name="Aluri S."/>
            <person name="Balachadran M.T."/>
            <person name="Sivarajan S.R."/>
            <person name="Poveda L."/>
            <person name="Shimizu-Inatsugi R."/>
            <person name="Schlapbach R."/>
            <person name="Sreeman S.M."/>
            <person name="Shimizu K.K."/>
        </authorList>
    </citation>
    <scope>NUCLEOTIDE SEQUENCE</scope>
</reference>
<gene>
    <name evidence="2" type="primary">ga16274</name>
    <name evidence="2" type="ORF">PR202_ga16274</name>
</gene>
<protein>
    <recommendedName>
        <fullName evidence="4">ATP synthase subunit d, mitochondrial</fullName>
    </recommendedName>
</protein>
<evidence type="ECO:0000313" key="2">
    <source>
        <dbReference type="EMBL" id="GJM99193.1"/>
    </source>
</evidence>
<evidence type="ECO:0008006" key="4">
    <source>
        <dbReference type="Google" id="ProtNLM"/>
    </source>
</evidence>
<dbReference type="AlphaFoldDB" id="A0AAV5CMD0"/>
<dbReference type="EMBL" id="BQKI01000007">
    <property type="protein sequence ID" value="GJM99193.1"/>
    <property type="molecule type" value="Genomic_DNA"/>
</dbReference>
<proteinExistence type="predicted"/>
<dbReference type="Proteomes" id="UP001054889">
    <property type="component" value="Unassembled WGS sequence"/>
</dbReference>
<feature type="region of interest" description="Disordered" evidence="1">
    <location>
        <begin position="76"/>
        <end position="96"/>
    </location>
</feature>
<keyword evidence="3" id="KW-1185">Reference proteome</keyword>
<accession>A0AAV5CMD0</accession>
<reference evidence="2" key="1">
    <citation type="journal article" date="2018" name="DNA Res.">
        <title>Multiple hybrid de novo genome assembly of finger millet, an orphan allotetraploid crop.</title>
        <authorList>
            <person name="Hatakeyama M."/>
            <person name="Aluri S."/>
            <person name="Balachadran M.T."/>
            <person name="Sivarajan S.R."/>
            <person name="Patrignani A."/>
            <person name="Gruter S."/>
            <person name="Poveda L."/>
            <person name="Shimizu-Inatsugi R."/>
            <person name="Baeten J."/>
            <person name="Francoijs K.J."/>
            <person name="Nataraja K.N."/>
            <person name="Reddy Y.A.N."/>
            <person name="Phadnis S."/>
            <person name="Ravikumar R.L."/>
            <person name="Schlapbach R."/>
            <person name="Sreeman S.M."/>
            <person name="Shimizu K.K."/>
        </authorList>
    </citation>
    <scope>NUCLEOTIDE SEQUENCE</scope>
</reference>
<name>A0AAV5CMD0_ELECO</name>
<comment type="caution">
    <text evidence="2">The sequence shown here is derived from an EMBL/GenBank/DDBJ whole genome shotgun (WGS) entry which is preliminary data.</text>
</comment>
<organism evidence="2 3">
    <name type="scientific">Eleusine coracana subsp. coracana</name>
    <dbReference type="NCBI Taxonomy" id="191504"/>
    <lineage>
        <taxon>Eukaryota</taxon>
        <taxon>Viridiplantae</taxon>
        <taxon>Streptophyta</taxon>
        <taxon>Embryophyta</taxon>
        <taxon>Tracheophyta</taxon>
        <taxon>Spermatophyta</taxon>
        <taxon>Magnoliopsida</taxon>
        <taxon>Liliopsida</taxon>
        <taxon>Poales</taxon>
        <taxon>Poaceae</taxon>
        <taxon>PACMAD clade</taxon>
        <taxon>Chloridoideae</taxon>
        <taxon>Cynodonteae</taxon>
        <taxon>Eleusininae</taxon>
        <taxon>Eleusine</taxon>
    </lineage>
</organism>